<dbReference type="PANTHER" id="PTHR43943">
    <property type="entry name" value="DEHYDROGENASE/REDUCTASE (SDR FAMILY) MEMBER 4"/>
    <property type="match status" value="1"/>
</dbReference>
<keyword evidence="2" id="KW-0058">Aromatic hydrocarbons catabolism</keyword>
<dbReference type="AlphaFoldDB" id="A0A4R2C5H8"/>
<gene>
    <name evidence="6" type="ORF">EV665_12640</name>
</gene>
<evidence type="ECO:0000256" key="2">
    <source>
        <dbReference type="ARBA" id="ARBA00022797"/>
    </source>
</evidence>
<sequence>MDFGLKDKIVIVTGGATGIGHAIARTFHEEGAIVIINGRDQAKLSKAVAAIGTRAHGVVADLLTQEGALALADFAAGFGPVSFLVNNIGVFDVNDFFEVSDERWMEYFQHNLMTSIRISRLVMKDMLARNDGSIVFISSEAAIRSIGNMTPYSVTKTAMLGLSRSLAELTRGTNVRVNSYMPGSTATESVETYFADLAKQQGKTVEQALVDFYRDVQPSNLTQKLIDPALHGRGVVQLMTNAAMNGVCHRADGGTIRSIFG</sequence>
<evidence type="ECO:0000256" key="3">
    <source>
        <dbReference type="ARBA" id="ARBA00023002"/>
    </source>
</evidence>
<comment type="caution">
    <text evidence="6">The sequence shown here is derived from an EMBL/GenBank/DDBJ whole genome shotgun (WGS) entry which is preliminary data.</text>
</comment>
<dbReference type="InterPro" id="IPR020904">
    <property type="entry name" value="Sc_DH/Rdtase_CS"/>
</dbReference>
<dbReference type="SUPFAM" id="SSF51735">
    <property type="entry name" value="NAD(P)-binding Rossmann-fold domains"/>
    <property type="match status" value="1"/>
</dbReference>
<proteinExistence type="inferred from homology"/>
<dbReference type="RefSeq" id="WP_133036491.1">
    <property type="nucleotide sequence ID" value="NZ_BAABEI010000001.1"/>
</dbReference>
<keyword evidence="3" id="KW-0560">Oxidoreductase</keyword>
<dbReference type="PRINTS" id="PR00080">
    <property type="entry name" value="SDRFAMILY"/>
</dbReference>
<accession>A0A4R2C5H8</accession>
<protein>
    <submittedName>
        <fullName evidence="6">Short-subunit dehydrogenase</fullName>
    </submittedName>
</protein>
<reference evidence="6 7" key="1">
    <citation type="submission" date="2019-03" db="EMBL/GenBank/DDBJ databases">
        <title>Genomic Encyclopedia of Type Strains, Phase IV (KMG-IV): sequencing the most valuable type-strain genomes for metagenomic binning, comparative biology and taxonomic classification.</title>
        <authorList>
            <person name="Goeker M."/>
        </authorList>
    </citation>
    <scope>NUCLEOTIDE SEQUENCE [LARGE SCALE GENOMIC DNA]</scope>
    <source>
        <strain evidence="6 7">DSM 18401</strain>
    </source>
</reference>
<keyword evidence="4" id="KW-0520">NAD</keyword>
<evidence type="ECO:0000256" key="1">
    <source>
        <dbReference type="ARBA" id="ARBA00006484"/>
    </source>
</evidence>
<dbReference type="PRINTS" id="PR00081">
    <property type="entry name" value="GDHRDH"/>
</dbReference>
<dbReference type="PROSITE" id="PS00061">
    <property type="entry name" value="ADH_SHORT"/>
    <property type="match status" value="1"/>
</dbReference>
<dbReference type="InterPro" id="IPR002347">
    <property type="entry name" value="SDR_fam"/>
</dbReference>
<dbReference type="PANTHER" id="PTHR43943:SF17">
    <property type="entry name" value="3-PHENYLPROPIONATE-DIHYDRODIOL_CINNAMIC ACID-DIHYDRODIOL DEHYDROGENASE"/>
    <property type="match status" value="1"/>
</dbReference>
<dbReference type="Pfam" id="PF00106">
    <property type="entry name" value="adh_short"/>
    <property type="match status" value="1"/>
</dbReference>
<dbReference type="InterPro" id="IPR036291">
    <property type="entry name" value="NAD(P)-bd_dom_sf"/>
</dbReference>
<dbReference type="Gene3D" id="3.40.50.720">
    <property type="entry name" value="NAD(P)-binding Rossmann-like Domain"/>
    <property type="match status" value="1"/>
</dbReference>
<evidence type="ECO:0000313" key="7">
    <source>
        <dbReference type="Proteomes" id="UP000295351"/>
    </source>
</evidence>
<dbReference type="Proteomes" id="UP000295351">
    <property type="component" value="Unassembled WGS sequence"/>
</dbReference>
<dbReference type="GO" id="GO:0016491">
    <property type="term" value="F:oxidoreductase activity"/>
    <property type="evidence" value="ECO:0007669"/>
    <property type="project" value="UniProtKB-KW"/>
</dbReference>
<name>A0A4R2C5H8_SHIGR</name>
<organism evidence="6 7">
    <name type="scientific">Shinella granuli</name>
    <dbReference type="NCBI Taxonomy" id="323621"/>
    <lineage>
        <taxon>Bacteria</taxon>
        <taxon>Pseudomonadati</taxon>
        <taxon>Pseudomonadota</taxon>
        <taxon>Alphaproteobacteria</taxon>
        <taxon>Hyphomicrobiales</taxon>
        <taxon>Rhizobiaceae</taxon>
        <taxon>Shinella</taxon>
    </lineage>
</organism>
<keyword evidence="7" id="KW-1185">Reference proteome</keyword>
<comment type="similarity">
    <text evidence="1 5">Belongs to the short-chain dehydrogenases/reductases (SDR) family.</text>
</comment>
<evidence type="ECO:0000256" key="4">
    <source>
        <dbReference type="ARBA" id="ARBA00023027"/>
    </source>
</evidence>
<evidence type="ECO:0000313" key="6">
    <source>
        <dbReference type="EMBL" id="TCN35718.1"/>
    </source>
</evidence>
<dbReference type="EMBL" id="SLVX01000026">
    <property type="protein sequence ID" value="TCN35718.1"/>
    <property type="molecule type" value="Genomic_DNA"/>
</dbReference>
<evidence type="ECO:0000256" key="5">
    <source>
        <dbReference type="RuleBase" id="RU000363"/>
    </source>
</evidence>
<dbReference type="CDD" id="cd05233">
    <property type="entry name" value="SDR_c"/>
    <property type="match status" value="1"/>
</dbReference>